<protein>
    <submittedName>
        <fullName evidence="2">DNA-binding protein</fullName>
    </submittedName>
</protein>
<proteinExistence type="predicted"/>
<evidence type="ECO:0000313" key="3">
    <source>
        <dbReference type="Proteomes" id="UP000197019"/>
    </source>
</evidence>
<dbReference type="KEGG" id="mpsy:CEK71_00340"/>
<evidence type="ECO:0000313" key="2">
    <source>
        <dbReference type="EMBL" id="ASF44634.1"/>
    </source>
</evidence>
<feature type="domain" description="PIN" evidence="1">
    <location>
        <begin position="5"/>
        <end position="121"/>
    </location>
</feature>
<dbReference type="RefSeq" id="WP_088617517.1">
    <property type="nucleotide sequence ID" value="NZ_CP022129.1"/>
</dbReference>
<sequence>MRPIIVDTNIIFSALLHEKSRFLQVLLESRHELFICELILMELFKHKEKIIRLSQLPEHELIKLYYVLLKRLHIYKEELIGVENWQQAYGLCKSVDENDTPHVALTLELAGLLWTGDNKLKTCLQRQGFTDFFEY</sequence>
<gene>
    <name evidence="2" type="ORF">CEK71_00340</name>
</gene>
<dbReference type="OrthoDB" id="799916at2"/>
<reference evidence="2 3" key="1">
    <citation type="submission" date="2017-06" db="EMBL/GenBank/DDBJ databases">
        <title>Genome Sequencing of the methanotroph Methylovulum psychrotolerants str. HV10-M2 isolated from a high-altitude environment.</title>
        <authorList>
            <person name="Mateos-Rivera A."/>
        </authorList>
    </citation>
    <scope>NUCLEOTIDE SEQUENCE [LARGE SCALE GENOMIC DNA]</scope>
    <source>
        <strain evidence="2 3">HV10_M2</strain>
    </source>
</reference>
<evidence type="ECO:0000259" key="1">
    <source>
        <dbReference type="Pfam" id="PF10130"/>
    </source>
</evidence>
<dbReference type="EMBL" id="CP022129">
    <property type="protein sequence ID" value="ASF44634.1"/>
    <property type="molecule type" value="Genomic_DNA"/>
</dbReference>
<keyword evidence="3" id="KW-1185">Reference proteome</keyword>
<dbReference type="Gene3D" id="3.40.50.1010">
    <property type="entry name" value="5'-nuclease"/>
    <property type="match status" value="1"/>
</dbReference>
<dbReference type="CDD" id="cd09871">
    <property type="entry name" value="PIN_MtVapC28-VapC30-like"/>
    <property type="match status" value="1"/>
</dbReference>
<keyword evidence="2" id="KW-0238">DNA-binding</keyword>
<dbReference type="SUPFAM" id="SSF88723">
    <property type="entry name" value="PIN domain-like"/>
    <property type="match status" value="1"/>
</dbReference>
<dbReference type="Pfam" id="PF10130">
    <property type="entry name" value="PIN_2"/>
    <property type="match status" value="1"/>
</dbReference>
<dbReference type="InterPro" id="IPR002716">
    <property type="entry name" value="PIN_dom"/>
</dbReference>
<dbReference type="InterPro" id="IPR029060">
    <property type="entry name" value="PIN-like_dom_sf"/>
</dbReference>
<accession>A0A1Z4BTJ1</accession>
<dbReference type="GO" id="GO:0003677">
    <property type="term" value="F:DNA binding"/>
    <property type="evidence" value="ECO:0007669"/>
    <property type="project" value="UniProtKB-KW"/>
</dbReference>
<dbReference type="AlphaFoldDB" id="A0A1Z4BTJ1"/>
<organism evidence="2 3">
    <name type="scientific">Methylovulum psychrotolerans</name>
    <dbReference type="NCBI Taxonomy" id="1704499"/>
    <lineage>
        <taxon>Bacteria</taxon>
        <taxon>Pseudomonadati</taxon>
        <taxon>Pseudomonadota</taxon>
        <taxon>Gammaproteobacteria</taxon>
        <taxon>Methylococcales</taxon>
        <taxon>Methylococcaceae</taxon>
        <taxon>Methylovulum</taxon>
    </lineage>
</organism>
<name>A0A1Z4BTJ1_9GAMM</name>
<dbReference type="Proteomes" id="UP000197019">
    <property type="component" value="Chromosome"/>
</dbReference>